<reference evidence="4" key="2">
    <citation type="submission" date="2023-05" db="EMBL/GenBank/DDBJ databases">
        <authorList>
            <consortium name="Lawrence Berkeley National Laboratory"/>
            <person name="Steindorff A."/>
            <person name="Hensen N."/>
            <person name="Bonometti L."/>
            <person name="Westerberg I."/>
            <person name="Brannstrom I.O."/>
            <person name="Guillou S."/>
            <person name="Cros-Aarteil S."/>
            <person name="Calhoun S."/>
            <person name="Haridas S."/>
            <person name="Kuo A."/>
            <person name="Mondo S."/>
            <person name="Pangilinan J."/>
            <person name="Riley R."/>
            <person name="Labutti K."/>
            <person name="Andreopoulos B."/>
            <person name="Lipzen A."/>
            <person name="Chen C."/>
            <person name="Yanf M."/>
            <person name="Daum C."/>
            <person name="Ng V."/>
            <person name="Clum A."/>
            <person name="Ohm R."/>
            <person name="Martin F."/>
            <person name="Silar P."/>
            <person name="Natvig D."/>
            <person name="Lalanne C."/>
            <person name="Gautier V."/>
            <person name="Ament-Velasquez S.L."/>
            <person name="Kruys A."/>
            <person name="Hutchinson M.I."/>
            <person name="Powell A.J."/>
            <person name="Barry K."/>
            <person name="Miller A.N."/>
            <person name="Grigoriev I.V."/>
            <person name="Debuchy R."/>
            <person name="Gladieux P."/>
            <person name="Thoren M.H."/>
            <person name="Johannesson H."/>
        </authorList>
    </citation>
    <scope>NUCLEOTIDE SEQUENCE</scope>
    <source>
        <strain evidence="4">PSN293</strain>
    </source>
</reference>
<evidence type="ECO:0000313" key="5">
    <source>
        <dbReference type="Proteomes" id="UP001301769"/>
    </source>
</evidence>
<dbReference type="AlphaFoldDB" id="A0AAN6YK03"/>
<sequence>MRQIRSFLPLSLLIGSALAADIVYVTDLAIFTSLAPCAASALSYNVMYMTYNLCPEAVTELKNCVCTKGGNLASVQKDLSSSVSYSCGSTASEDQASATTVLSAYCNQDESFSFPGPATPVSVYITDIPEFEFLAPCAASAVSYAMNSMTYYNCPSDAPLLATCACSKNQNSLLISQVINTSAKSSCSGHTADVTSAQAFFNAYCNLNNGTSSFPQFVEPPGDMTYYITDLPGYSSLAPCASRALSYAVQGQTYYLCPEGPKALGSCACLKEGLSTDISSIIRSSVKDGCGAPGTEDISSAFSVFDVYCSAVKGSVTPAGVTNSVTQTYPAGANGGSGGSGNGGNNGAPGGSRTGGGPQETGGGSNGGVNGGANEGDVGKEKNKASTGPSIGLIVGIVVGVVAVFIILAAVIFFIIRSKRRSANAQQAIPDNPTPANGMPDYFNGKQELAANEVSAFPHAPPSPSPSTLKVGAPGRLDNVSPVSAHHASAFTPPPPQQAELHGQPSPYPPMPNSAELQGQTTSSPYSPHMPNSAELYAQGNVYPPPNNRPELQGQGPLYPPPPNRQELQGQGPLYPPPNRQELQGQGSPQFSPSHNRPELAGYYYPQKQQQQQQQQPLQIPMQQMPPMQGYQQQHVYSSHSPQNIPPHLAAAHGQQQQPPIELSPMSWHSGPVPGLHEMDAANPRGPPSGHAR</sequence>
<name>A0AAN6YK03_9PEZI</name>
<comment type="caution">
    <text evidence="4">The sequence shown here is derived from an EMBL/GenBank/DDBJ whole genome shotgun (WGS) entry which is preliminary data.</text>
</comment>
<feature type="chain" id="PRO_5042949421" evidence="3">
    <location>
        <begin position="20"/>
        <end position="693"/>
    </location>
</feature>
<evidence type="ECO:0000256" key="3">
    <source>
        <dbReference type="SAM" id="SignalP"/>
    </source>
</evidence>
<feature type="compositionally biased region" description="Low complexity" evidence="1">
    <location>
        <begin position="603"/>
        <end position="634"/>
    </location>
</feature>
<accession>A0AAN6YK03</accession>
<proteinExistence type="predicted"/>
<keyword evidence="3" id="KW-0732">Signal</keyword>
<dbReference type="EMBL" id="MU858046">
    <property type="protein sequence ID" value="KAK4219838.1"/>
    <property type="molecule type" value="Genomic_DNA"/>
</dbReference>
<feature type="compositionally biased region" description="Polar residues" evidence="1">
    <location>
        <begin position="581"/>
        <end position="595"/>
    </location>
</feature>
<gene>
    <name evidence="4" type="ORF">QBC37DRAFT_382105</name>
</gene>
<keyword evidence="2" id="KW-1133">Transmembrane helix</keyword>
<organism evidence="4 5">
    <name type="scientific">Rhypophila decipiens</name>
    <dbReference type="NCBI Taxonomy" id="261697"/>
    <lineage>
        <taxon>Eukaryota</taxon>
        <taxon>Fungi</taxon>
        <taxon>Dikarya</taxon>
        <taxon>Ascomycota</taxon>
        <taxon>Pezizomycotina</taxon>
        <taxon>Sordariomycetes</taxon>
        <taxon>Sordariomycetidae</taxon>
        <taxon>Sordariales</taxon>
        <taxon>Naviculisporaceae</taxon>
        <taxon>Rhypophila</taxon>
    </lineage>
</organism>
<evidence type="ECO:0000313" key="4">
    <source>
        <dbReference type="EMBL" id="KAK4219838.1"/>
    </source>
</evidence>
<feature type="region of interest" description="Disordered" evidence="1">
    <location>
        <begin position="422"/>
        <end position="444"/>
    </location>
</feature>
<keyword evidence="5" id="KW-1185">Reference proteome</keyword>
<feature type="region of interest" description="Disordered" evidence="1">
    <location>
        <begin position="332"/>
        <end position="386"/>
    </location>
</feature>
<evidence type="ECO:0000256" key="2">
    <source>
        <dbReference type="SAM" id="Phobius"/>
    </source>
</evidence>
<feature type="signal peptide" evidence="3">
    <location>
        <begin position="1"/>
        <end position="19"/>
    </location>
</feature>
<keyword evidence="2" id="KW-0812">Transmembrane</keyword>
<reference evidence="4" key="1">
    <citation type="journal article" date="2023" name="Mol. Phylogenet. Evol.">
        <title>Genome-scale phylogeny and comparative genomics of the fungal order Sordariales.</title>
        <authorList>
            <person name="Hensen N."/>
            <person name="Bonometti L."/>
            <person name="Westerberg I."/>
            <person name="Brannstrom I.O."/>
            <person name="Guillou S."/>
            <person name="Cros-Aarteil S."/>
            <person name="Calhoun S."/>
            <person name="Haridas S."/>
            <person name="Kuo A."/>
            <person name="Mondo S."/>
            <person name="Pangilinan J."/>
            <person name="Riley R."/>
            <person name="LaButti K."/>
            <person name="Andreopoulos B."/>
            <person name="Lipzen A."/>
            <person name="Chen C."/>
            <person name="Yan M."/>
            <person name="Daum C."/>
            <person name="Ng V."/>
            <person name="Clum A."/>
            <person name="Steindorff A."/>
            <person name="Ohm R.A."/>
            <person name="Martin F."/>
            <person name="Silar P."/>
            <person name="Natvig D.O."/>
            <person name="Lalanne C."/>
            <person name="Gautier V."/>
            <person name="Ament-Velasquez S.L."/>
            <person name="Kruys A."/>
            <person name="Hutchinson M.I."/>
            <person name="Powell A.J."/>
            <person name="Barry K."/>
            <person name="Miller A.N."/>
            <person name="Grigoriev I.V."/>
            <person name="Debuchy R."/>
            <person name="Gladieux P."/>
            <person name="Hiltunen Thoren M."/>
            <person name="Johannesson H."/>
        </authorList>
    </citation>
    <scope>NUCLEOTIDE SEQUENCE</scope>
    <source>
        <strain evidence="4">PSN293</strain>
    </source>
</reference>
<feature type="transmembrane region" description="Helical" evidence="2">
    <location>
        <begin position="391"/>
        <end position="416"/>
    </location>
</feature>
<feature type="region of interest" description="Disordered" evidence="1">
    <location>
        <begin position="456"/>
        <end position="693"/>
    </location>
</feature>
<feature type="compositionally biased region" description="Polar residues" evidence="1">
    <location>
        <begin position="515"/>
        <end position="526"/>
    </location>
</feature>
<protein>
    <submittedName>
        <fullName evidence="4">Uncharacterized protein</fullName>
    </submittedName>
</protein>
<dbReference type="Proteomes" id="UP001301769">
    <property type="component" value="Unassembled WGS sequence"/>
</dbReference>
<keyword evidence="2" id="KW-0472">Membrane</keyword>
<evidence type="ECO:0000256" key="1">
    <source>
        <dbReference type="SAM" id="MobiDB-lite"/>
    </source>
</evidence>
<feature type="compositionally biased region" description="Gly residues" evidence="1">
    <location>
        <begin position="333"/>
        <end position="374"/>
    </location>
</feature>